<evidence type="ECO:0000313" key="2">
    <source>
        <dbReference type="Proteomes" id="UP001066276"/>
    </source>
</evidence>
<organism evidence="1 2">
    <name type="scientific">Pleurodeles waltl</name>
    <name type="common">Iberian ribbed newt</name>
    <dbReference type="NCBI Taxonomy" id="8319"/>
    <lineage>
        <taxon>Eukaryota</taxon>
        <taxon>Metazoa</taxon>
        <taxon>Chordata</taxon>
        <taxon>Craniata</taxon>
        <taxon>Vertebrata</taxon>
        <taxon>Euteleostomi</taxon>
        <taxon>Amphibia</taxon>
        <taxon>Batrachia</taxon>
        <taxon>Caudata</taxon>
        <taxon>Salamandroidea</taxon>
        <taxon>Salamandridae</taxon>
        <taxon>Pleurodelinae</taxon>
        <taxon>Pleurodeles</taxon>
    </lineage>
</organism>
<dbReference type="EMBL" id="JANPWB010000010">
    <property type="protein sequence ID" value="KAJ1145036.1"/>
    <property type="molecule type" value="Genomic_DNA"/>
</dbReference>
<dbReference type="Proteomes" id="UP001066276">
    <property type="component" value="Chromosome 6"/>
</dbReference>
<protein>
    <submittedName>
        <fullName evidence="1">Uncharacterized protein</fullName>
    </submittedName>
</protein>
<accession>A0AAV7QXA6</accession>
<evidence type="ECO:0000313" key="1">
    <source>
        <dbReference type="EMBL" id="KAJ1145036.1"/>
    </source>
</evidence>
<reference evidence="1" key="1">
    <citation type="journal article" date="2022" name="bioRxiv">
        <title>Sequencing and chromosome-scale assembly of the giantPleurodeles waltlgenome.</title>
        <authorList>
            <person name="Brown T."/>
            <person name="Elewa A."/>
            <person name="Iarovenko S."/>
            <person name="Subramanian E."/>
            <person name="Araus A.J."/>
            <person name="Petzold A."/>
            <person name="Susuki M."/>
            <person name="Suzuki K.-i.T."/>
            <person name="Hayashi T."/>
            <person name="Toyoda A."/>
            <person name="Oliveira C."/>
            <person name="Osipova E."/>
            <person name="Leigh N.D."/>
            <person name="Simon A."/>
            <person name="Yun M.H."/>
        </authorList>
    </citation>
    <scope>NUCLEOTIDE SEQUENCE</scope>
    <source>
        <strain evidence="1">20211129_DDA</strain>
        <tissue evidence="1">Liver</tissue>
    </source>
</reference>
<sequence>MWCRDRRGDRWCPTTLRGDRRVANEDGPLVRGLVSVGPCQGSPQPVKLWPETGGASTPWPPTLAVVSEVTSGAPEADGARRWGRRRPIVMWWACYSGTGWGCGARKLRTRLGCPHWWSAGPA</sequence>
<dbReference type="AlphaFoldDB" id="A0AAV7QXA6"/>
<proteinExistence type="predicted"/>
<gene>
    <name evidence="1" type="ORF">NDU88_011328</name>
</gene>
<keyword evidence="2" id="KW-1185">Reference proteome</keyword>
<name>A0AAV7QXA6_PLEWA</name>
<comment type="caution">
    <text evidence="1">The sequence shown here is derived from an EMBL/GenBank/DDBJ whole genome shotgun (WGS) entry which is preliminary data.</text>
</comment>